<evidence type="ECO:0000313" key="2">
    <source>
        <dbReference type="Proteomes" id="UP000601361"/>
    </source>
</evidence>
<gene>
    <name evidence="1" type="ORF">GCM10011378_39080</name>
</gene>
<proteinExistence type="predicted"/>
<protein>
    <submittedName>
        <fullName evidence="1">Uncharacterized protein</fullName>
    </submittedName>
</protein>
<sequence length="125" mass="14461">MSTSPAPKPAVVEEAYTILMQLGGKEFLTMTGADKLMAAGRTESNPYPWLRMDLRENQAQINRLKITLMPTDTYRMEFYRQVLVDWSPVISHEQTFERVYGDDLRELFTSVTGYETYMPRIIIGE</sequence>
<dbReference type="RefSeq" id="WP_188559563.1">
    <property type="nucleotide sequence ID" value="NZ_BMGS01000014.1"/>
</dbReference>
<dbReference type="Proteomes" id="UP000601361">
    <property type="component" value="Unassembled WGS sequence"/>
</dbReference>
<evidence type="ECO:0000313" key="1">
    <source>
        <dbReference type="EMBL" id="GGG59246.1"/>
    </source>
</evidence>
<keyword evidence="2" id="KW-1185">Reference proteome</keyword>
<name>A0ABQ1X4A8_9BACT</name>
<accession>A0ABQ1X4A8</accession>
<reference evidence="2" key="1">
    <citation type="journal article" date="2019" name="Int. J. Syst. Evol. Microbiol.">
        <title>The Global Catalogue of Microorganisms (GCM) 10K type strain sequencing project: providing services to taxonomists for standard genome sequencing and annotation.</title>
        <authorList>
            <consortium name="The Broad Institute Genomics Platform"/>
            <consortium name="The Broad Institute Genome Sequencing Center for Infectious Disease"/>
            <person name="Wu L."/>
            <person name="Ma J."/>
        </authorList>
    </citation>
    <scope>NUCLEOTIDE SEQUENCE [LARGE SCALE GENOMIC DNA]</scope>
    <source>
        <strain evidence="2">CGMCC 1.12990</strain>
    </source>
</reference>
<organism evidence="1 2">
    <name type="scientific">Hymenobacter glacieicola</name>
    <dbReference type="NCBI Taxonomy" id="1562124"/>
    <lineage>
        <taxon>Bacteria</taxon>
        <taxon>Pseudomonadati</taxon>
        <taxon>Bacteroidota</taxon>
        <taxon>Cytophagia</taxon>
        <taxon>Cytophagales</taxon>
        <taxon>Hymenobacteraceae</taxon>
        <taxon>Hymenobacter</taxon>
    </lineage>
</organism>
<dbReference type="EMBL" id="BMGS01000014">
    <property type="protein sequence ID" value="GGG59246.1"/>
    <property type="molecule type" value="Genomic_DNA"/>
</dbReference>
<comment type="caution">
    <text evidence="1">The sequence shown here is derived from an EMBL/GenBank/DDBJ whole genome shotgun (WGS) entry which is preliminary data.</text>
</comment>